<feature type="transmembrane region" description="Helical" evidence="7">
    <location>
        <begin position="228"/>
        <end position="248"/>
    </location>
</feature>
<feature type="transmembrane region" description="Helical" evidence="7">
    <location>
        <begin position="104"/>
        <end position="127"/>
    </location>
</feature>
<feature type="transmembrane region" description="Helical" evidence="7">
    <location>
        <begin position="281"/>
        <end position="302"/>
    </location>
</feature>
<feature type="domain" description="ABC3 transporter permease C-terminal" evidence="8">
    <location>
        <begin position="57"/>
        <end position="174"/>
    </location>
</feature>
<keyword evidence="4 7" id="KW-1133">Transmembrane helix</keyword>
<dbReference type="PANTHER" id="PTHR30572">
    <property type="entry name" value="MEMBRANE COMPONENT OF TRANSPORTER-RELATED"/>
    <property type="match status" value="1"/>
</dbReference>
<comment type="caution">
    <text evidence="9">The sequence shown here is derived from an EMBL/GenBank/DDBJ whole genome shotgun (WGS) entry which is preliminary data.</text>
</comment>
<dbReference type="InterPro" id="IPR050250">
    <property type="entry name" value="Macrolide_Exporter_MacB"/>
</dbReference>
<name>A0A7W9DNH4_9ACTN</name>
<organism evidence="9 10">
    <name type="scientific">Sphaerisporangium krabiense</name>
    <dbReference type="NCBI Taxonomy" id="763782"/>
    <lineage>
        <taxon>Bacteria</taxon>
        <taxon>Bacillati</taxon>
        <taxon>Actinomycetota</taxon>
        <taxon>Actinomycetes</taxon>
        <taxon>Streptosporangiales</taxon>
        <taxon>Streptosporangiaceae</taxon>
        <taxon>Sphaerisporangium</taxon>
    </lineage>
</organism>
<keyword evidence="2" id="KW-1003">Cell membrane</keyword>
<gene>
    <name evidence="9" type="ORF">BJ981_001086</name>
</gene>
<keyword evidence="5 7" id="KW-0472">Membrane</keyword>
<evidence type="ECO:0000256" key="4">
    <source>
        <dbReference type="ARBA" id="ARBA00022989"/>
    </source>
</evidence>
<dbReference type="AlphaFoldDB" id="A0A7W9DNH4"/>
<feature type="transmembrane region" description="Helical" evidence="7">
    <location>
        <begin position="496"/>
        <end position="522"/>
    </location>
</feature>
<keyword evidence="10" id="KW-1185">Reference proteome</keyword>
<dbReference type="InterPro" id="IPR003838">
    <property type="entry name" value="ABC3_permease_C"/>
</dbReference>
<dbReference type="GO" id="GO:0005886">
    <property type="term" value="C:plasma membrane"/>
    <property type="evidence" value="ECO:0007669"/>
    <property type="project" value="UniProtKB-SubCell"/>
</dbReference>
<reference evidence="9 10" key="1">
    <citation type="submission" date="2020-08" db="EMBL/GenBank/DDBJ databases">
        <title>Sequencing the genomes of 1000 actinobacteria strains.</title>
        <authorList>
            <person name="Klenk H.-P."/>
        </authorList>
    </citation>
    <scope>NUCLEOTIDE SEQUENCE [LARGE SCALE GENOMIC DNA]</scope>
    <source>
        <strain evidence="9 10">DSM 45790</strain>
    </source>
</reference>
<accession>A0A7W9DNH4</accession>
<feature type="transmembrane region" description="Helical" evidence="7">
    <location>
        <begin position="543"/>
        <end position="569"/>
    </location>
</feature>
<sequence>MSTLRARWVSFAAALVALALGVGVIATVALVMNSALTGFSHERAALTGTVVLLGVSAGVTGFATVFIVASTFALTVIQRTRELALLRLVGATPRQVRRMILVEALLLAGAGCAIGVLISMAGAPVLAAVLVSGDMAPSWFKVSISPVPLVLACLAGLAVTALSVSAASRRAATIRPTQSLREAAGDPPRSHRGRSARTAWGIALLVISLMGMGVVATVLPEIAMVPVIYLWVLLALVAAVALLAPALIPPILKLLTLPWARGGSAIGTLVRENTLSMARRTAATALPILITAGMSISLLGALETIGQAQVAEAGSRLRADYVLVPSGDAMISAKALEQARSIPGVQIAALAPVTVRSTIEPGGTDEFEGYATDSAQFAAMTSLPLTSGSLRDLGPGGIVVSERWELGVGQRVRITPGNGKPLSLTVVAVVGSGTGGADFYLDASHGGASAAEVAYVTATSGAAAELGEKSAELGATLLTKSQWAGTAAGGDQGTSAIGMMVTLGIAIVYSCVAIVNTMVMAATGRRRDLAMLRLVGATSRQAVAALLAESIVVVAAAMVPAAGASAVNFAGLLAALTRIVPGASLAIPWAPVLALAATSALLAVLATTLTAMAALRTPALVSE</sequence>
<evidence type="ECO:0000256" key="3">
    <source>
        <dbReference type="ARBA" id="ARBA00022692"/>
    </source>
</evidence>
<dbReference type="GO" id="GO:0022857">
    <property type="term" value="F:transmembrane transporter activity"/>
    <property type="evidence" value="ECO:0007669"/>
    <property type="project" value="TreeGrafter"/>
</dbReference>
<evidence type="ECO:0000313" key="9">
    <source>
        <dbReference type="EMBL" id="MBB5625387.1"/>
    </source>
</evidence>
<evidence type="ECO:0000256" key="1">
    <source>
        <dbReference type="ARBA" id="ARBA00004651"/>
    </source>
</evidence>
<feature type="transmembrane region" description="Helical" evidence="7">
    <location>
        <begin position="199"/>
        <end position="222"/>
    </location>
</feature>
<dbReference type="Pfam" id="PF02687">
    <property type="entry name" value="FtsX"/>
    <property type="match status" value="2"/>
</dbReference>
<feature type="transmembrane region" description="Helical" evidence="7">
    <location>
        <begin position="12"/>
        <end position="32"/>
    </location>
</feature>
<comment type="similarity">
    <text evidence="6">Belongs to the ABC-4 integral membrane protein family.</text>
</comment>
<dbReference type="EMBL" id="JACHBR010000001">
    <property type="protein sequence ID" value="MBB5625387.1"/>
    <property type="molecule type" value="Genomic_DNA"/>
</dbReference>
<proteinExistence type="inferred from homology"/>
<feature type="transmembrane region" description="Helical" evidence="7">
    <location>
        <begin position="589"/>
        <end position="615"/>
    </location>
</feature>
<evidence type="ECO:0000259" key="8">
    <source>
        <dbReference type="Pfam" id="PF02687"/>
    </source>
</evidence>
<dbReference type="PANTHER" id="PTHR30572:SF4">
    <property type="entry name" value="ABC TRANSPORTER PERMEASE YTRF"/>
    <property type="match status" value="1"/>
</dbReference>
<evidence type="ECO:0000256" key="5">
    <source>
        <dbReference type="ARBA" id="ARBA00023136"/>
    </source>
</evidence>
<evidence type="ECO:0000256" key="6">
    <source>
        <dbReference type="ARBA" id="ARBA00038076"/>
    </source>
</evidence>
<evidence type="ECO:0000256" key="7">
    <source>
        <dbReference type="SAM" id="Phobius"/>
    </source>
</evidence>
<protein>
    <submittedName>
        <fullName evidence="9">Putative ABC transport system permease protein</fullName>
    </submittedName>
</protein>
<dbReference type="Proteomes" id="UP000588112">
    <property type="component" value="Unassembled WGS sequence"/>
</dbReference>
<keyword evidence="3 7" id="KW-0812">Transmembrane</keyword>
<dbReference type="RefSeq" id="WP_184608637.1">
    <property type="nucleotide sequence ID" value="NZ_BOOS01000032.1"/>
</dbReference>
<comment type="subcellular location">
    <subcellularLocation>
        <location evidence="1">Cell membrane</location>
        <topology evidence="1">Multi-pass membrane protein</topology>
    </subcellularLocation>
</comment>
<evidence type="ECO:0000313" key="10">
    <source>
        <dbReference type="Proteomes" id="UP000588112"/>
    </source>
</evidence>
<feature type="domain" description="ABC3 transporter permease C-terminal" evidence="8">
    <location>
        <begin position="501"/>
        <end position="618"/>
    </location>
</feature>
<feature type="transmembrane region" description="Helical" evidence="7">
    <location>
        <begin position="44"/>
        <end position="77"/>
    </location>
</feature>
<feature type="transmembrane region" description="Helical" evidence="7">
    <location>
        <begin position="147"/>
        <end position="167"/>
    </location>
</feature>
<evidence type="ECO:0000256" key="2">
    <source>
        <dbReference type="ARBA" id="ARBA00022475"/>
    </source>
</evidence>